<reference evidence="1" key="1">
    <citation type="submission" date="2021-06" db="EMBL/GenBank/DDBJ databases">
        <authorList>
            <person name="Kallberg Y."/>
            <person name="Tangrot J."/>
            <person name="Rosling A."/>
        </authorList>
    </citation>
    <scope>NUCLEOTIDE SEQUENCE</scope>
    <source>
        <strain evidence="1">MA461A</strain>
    </source>
</reference>
<feature type="non-terminal residue" evidence="1">
    <location>
        <position position="1"/>
    </location>
</feature>
<name>A0ACA9SD84_9GLOM</name>
<accession>A0ACA9SD84</accession>
<dbReference type="Proteomes" id="UP000789920">
    <property type="component" value="Unassembled WGS sequence"/>
</dbReference>
<protein>
    <submittedName>
        <fullName evidence="1">5086_t:CDS:1</fullName>
    </submittedName>
</protein>
<organism evidence="1 2">
    <name type="scientific">Racocetra persica</name>
    <dbReference type="NCBI Taxonomy" id="160502"/>
    <lineage>
        <taxon>Eukaryota</taxon>
        <taxon>Fungi</taxon>
        <taxon>Fungi incertae sedis</taxon>
        <taxon>Mucoromycota</taxon>
        <taxon>Glomeromycotina</taxon>
        <taxon>Glomeromycetes</taxon>
        <taxon>Diversisporales</taxon>
        <taxon>Gigasporaceae</taxon>
        <taxon>Racocetra</taxon>
    </lineage>
</organism>
<keyword evidence="2" id="KW-1185">Reference proteome</keyword>
<proteinExistence type="predicted"/>
<gene>
    <name evidence="1" type="ORF">RPERSI_LOCUS29807</name>
</gene>
<dbReference type="EMBL" id="CAJVQC010113666">
    <property type="protein sequence ID" value="CAG8836099.1"/>
    <property type="molecule type" value="Genomic_DNA"/>
</dbReference>
<evidence type="ECO:0000313" key="1">
    <source>
        <dbReference type="EMBL" id="CAG8836099.1"/>
    </source>
</evidence>
<evidence type="ECO:0000313" key="2">
    <source>
        <dbReference type="Proteomes" id="UP000789920"/>
    </source>
</evidence>
<sequence length="75" mass="8321">LCWKAPSGQVNSQLPLAKSFSLRILPQRTQVILRAKPIKLPKVAYFHWIPGSLSFQKKAKASSKNTANEIAIMAC</sequence>
<comment type="caution">
    <text evidence="1">The sequence shown here is derived from an EMBL/GenBank/DDBJ whole genome shotgun (WGS) entry which is preliminary data.</text>
</comment>